<dbReference type="Proteomes" id="UP000000311">
    <property type="component" value="Unassembled WGS sequence"/>
</dbReference>
<dbReference type="InterPro" id="IPR050859">
    <property type="entry name" value="Class-I_PLP-dep_aminotransf"/>
</dbReference>
<dbReference type="PANTHER" id="PTHR42790:SF19">
    <property type="entry name" value="KYNURENINE_ALPHA-AMINOADIPATE AMINOTRANSFERASE, MITOCHONDRIAL"/>
    <property type="match status" value="1"/>
</dbReference>
<dbReference type="InParanoid" id="E2A2C0"/>
<dbReference type="GO" id="GO:0016212">
    <property type="term" value="F:kynurenine-oxoglutarate transaminase activity"/>
    <property type="evidence" value="ECO:0007669"/>
    <property type="project" value="TreeGrafter"/>
</dbReference>
<keyword evidence="6" id="KW-1185">Reference proteome</keyword>
<evidence type="ECO:0000256" key="2">
    <source>
        <dbReference type="ARBA" id="ARBA00022576"/>
    </source>
</evidence>
<evidence type="ECO:0000313" key="6">
    <source>
        <dbReference type="Proteomes" id="UP000000311"/>
    </source>
</evidence>
<proteinExistence type="predicted"/>
<dbReference type="EMBL" id="GL436034">
    <property type="protein sequence ID" value="EFN72411.1"/>
    <property type="molecule type" value="Genomic_DNA"/>
</dbReference>
<organism evidence="6">
    <name type="scientific">Camponotus floridanus</name>
    <name type="common">Florida carpenter ant</name>
    <dbReference type="NCBI Taxonomy" id="104421"/>
    <lineage>
        <taxon>Eukaryota</taxon>
        <taxon>Metazoa</taxon>
        <taxon>Ecdysozoa</taxon>
        <taxon>Arthropoda</taxon>
        <taxon>Hexapoda</taxon>
        <taxon>Insecta</taxon>
        <taxon>Pterygota</taxon>
        <taxon>Neoptera</taxon>
        <taxon>Endopterygota</taxon>
        <taxon>Hymenoptera</taxon>
        <taxon>Apocrita</taxon>
        <taxon>Aculeata</taxon>
        <taxon>Formicoidea</taxon>
        <taxon>Formicidae</taxon>
        <taxon>Formicinae</taxon>
        <taxon>Camponotus</taxon>
    </lineage>
</organism>
<dbReference type="Gene3D" id="3.90.1150.10">
    <property type="entry name" value="Aspartate Aminotransferase, domain 1"/>
    <property type="match status" value="1"/>
</dbReference>
<dbReference type="STRING" id="104421.E2A2C0"/>
<dbReference type="OrthoDB" id="691673at2759"/>
<keyword evidence="3 5" id="KW-0808">Transferase</keyword>
<dbReference type="SUPFAM" id="SSF53383">
    <property type="entry name" value="PLP-dependent transferases"/>
    <property type="match status" value="1"/>
</dbReference>
<evidence type="ECO:0000256" key="3">
    <source>
        <dbReference type="ARBA" id="ARBA00022679"/>
    </source>
</evidence>
<comment type="cofactor">
    <cofactor evidence="1">
        <name>pyridoxal 5'-phosphate</name>
        <dbReference type="ChEBI" id="CHEBI:597326"/>
    </cofactor>
</comment>
<reference evidence="5 6" key="1">
    <citation type="journal article" date="2010" name="Science">
        <title>Genomic comparison of the ants Camponotus floridanus and Harpegnathos saltator.</title>
        <authorList>
            <person name="Bonasio R."/>
            <person name="Zhang G."/>
            <person name="Ye C."/>
            <person name="Mutti N.S."/>
            <person name="Fang X."/>
            <person name="Qin N."/>
            <person name="Donahue G."/>
            <person name="Yang P."/>
            <person name="Li Q."/>
            <person name="Li C."/>
            <person name="Zhang P."/>
            <person name="Huang Z."/>
            <person name="Berger S.L."/>
            <person name="Reinberg D."/>
            <person name="Wang J."/>
            <person name="Liebig J."/>
        </authorList>
    </citation>
    <scope>NUCLEOTIDE SEQUENCE [LARGE SCALE GENOMIC DNA]</scope>
    <source>
        <strain evidence="6">C129</strain>
    </source>
</reference>
<dbReference type="AlphaFoldDB" id="E2A2C0"/>
<dbReference type="InterPro" id="IPR015422">
    <property type="entry name" value="PyrdxlP-dep_Trfase_small"/>
</dbReference>
<accession>E2A2C0</accession>
<keyword evidence="2 5" id="KW-0032">Aminotransferase</keyword>
<evidence type="ECO:0000313" key="5">
    <source>
        <dbReference type="EMBL" id="EFN72411.1"/>
    </source>
</evidence>
<dbReference type="GO" id="GO:1901605">
    <property type="term" value="P:alpha-amino acid metabolic process"/>
    <property type="evidence" value="ECO:0007669"/>
    <property type="project" value="TreeGrafter"/>
</dbReference>
<gene>
    <name evidence="5" type="ORF">EAG_06372</name>
</gene>
<sequence>MDYTKFYSKVTNKRRSNLIRHLSLAEWYVPQGGFFLWVKLISIDNVIDLVMKKCVPQGVVVVPGNAFYYDPSKPSKYLRLSYSYASPKEIDKVNCEFILILYVYIHMYTCTYIYKSYIHIFIHIEKCIRIIELNKIFDTAIFSITFQGLSIIAKIIREEVAKKNNIEGACCM</sequence>
<evidence type="ECO:0000256" key="4">
    <source>
        <dbReference type="ARBA" id="ARBA00022898"/>
    </source>
</evidence>
<dbReference type="InterPro" id="IPR015424">
    <property type="entry name" value="PyrdxlP-dep_Trfase"/>
</dbReference>
<keyword evidence="4" id="KW-0663">Pyridoxal phosphate</keyword>
<evidence type="ECO:0000256" key="1">
    <source>
        <dbReference type="ARBA" id="ARBA00001933"/>
    </source>
</evidence>
<name>E2A2C0_CAMFO</name>
<dbReference type="PANTHER" id="PTHR42790">
    <property type="entry name" value="AMINOTRANSFERASE"/>
    <property type="match status" value="1"/>
</dbReference>
<protein>
    <submittedName>
        <fullName evidence="5">Kynurenine/alpha-aminoadipate aminotransferase mitochondrial</fullName>
    </submittedName>
</protein>